<organism evidence="2 3">
    <name type="scientific">Plakobranchus ocellatus</name>
    <dbReference type="NCBI Taxonomy" id="259542"/>
    <lineage>
        <taxon>Eukaryota</taxon>
        <taxon>Metazoa</taxon>
        <taxon>Spiralia</taxon>
        <taxon>Lophotrochozoa</taxon>
        <taxon>Mollusca</taxon>
        <taxon>Gastropoda</taxon>
        <taxon>Heterobranchia</taxon>
        <taxon>Euthyneura</taxon>
        <taxon>Panpulmonata</taxon>
        <taxon>Sacoglossa</taxon>
        <taxon>Placobranchoidea</taxon>
        <taxon>Plakobranchidae</taxon>
        <taxon>Plakobranchus</taxon>
    </lineage>
</organism>
<keyword evidence="3" id="KW-1185">Reference proteome</keyword>
<feature type="compositionally biased region" description="Basic and acidic residues" evidence="1">
    <location>
        <begin position="23"/>
        <end position="35"/>
    </location>
</feature>
<dbReference type="EMBL" id="BLXT01003003">
    <property type="protein sequence ID" value="GFN99609.1"/>
    <property type="molecule type" value="Genomic_DNA"/>
</dbReference>
<evidence type="ECO:0000256" key="1">
    <source>
        <dbReference type="SAM" id="MobiDB-lite"/>
    </source>
</evidence>
<protein>
    <submittedName>
        <fullName evidence="2">Uncharacterized protein</fullName>
    </submittedName>
</protein>
<dbReference type="AlphaFoldDB" id="A0AAV3ZY67"/>
<accession>A0AAV3ZY67</accession>
<proteinExistence type="predicted"/>
<evidence type="ECO:0000313" key="2">
    <source>
        <dbReference type="EMBL" id="GFN99609.1"/>
    </source>
</evidence>
<dbReference type="Proteomes" id="UP000735302">
    <property type="component" value="Unassembled WGS sequence"/>
</dbReference>
<sequence length="96" mass="10761">MLQQGDLRLLGLLSGQGVRSGARTRDRRVPADLRADSLTTVSPTPPNVVRGNAPVSEFDNEKRFRERQMFCVSLHHSPLSKSKLIHGILQQMRLTN</sequence>
<feature type="region of interest" description="Disordered" evidence="1">
    <location>
        <begin position="18"/>
        <end position="54"/>
    </location>
</feature>
<comment type="caution">
    <text evidence="2">The sequence shown here is derived from an EMBL/GenBank/DDBJ whole genome shotgun (WGS) entry which is preliminary data.</text>
</comment>
<gene>
    <name evidence="2" type="ORF">PoB_002611500</name>
</gene>
<evidence type="ECO:0000313" key="3">
    <source>
        <dbReference type="Proteomes" id="UP000735302"/>
    </source>
</evidence>
<reference evidence="2 3" key="1">
    <citation type="journal article" date="2021" name="Elife">
        <title>Chloroplast acquisition without the gene transfer in kleptoplastic sea slugs, Plakobranchus ocellatus.</title>
        <authorList>
            <person name="Maeda T."/>
            <person name="Takahashi S."/>
            <person name="Yoshida T."/>
            <person name="Shimamura S."/>
            <person name="Takaki Y."/>
            <person name="Nagai Y."/>
            <person name="Toyoda A."/>
            <person name="Suzuki Y."/>
            <person name="Arimoto A."/>
            <person name="Ishii H."/>
            <person name="Satoh N."/>
            <person name="Nishiyama T."/>
            <person name="Hasebe M."/>
            <person name="Maruyama T."/>
            <person name="Minagawa J."/>
            <person name="Obokata J."/>
            <person name="Shigenobu S."/>
        </authorList>
    </citation>
    <scope>NUCLEOTIDE SEQUENCE [LARGE SCALE GENOMIC DNA]</scope>
</reference>
<name>A0AAV3ZY67_9GAST</name>